<dbReference type="Gene3D" id="3.40.50.880">
    <property type="match status" value="1"/>
</dbReference>
<dbReference type="InterPro" id="IPR013739">
    <property type="entry name" value="Beta_galactosidase_C"/>
</dbReference>
<dbReference type="CDD" id="cd03143">
    <property type="entry name" value="A4_beta-galactosidase_middle_domain"/>
    <property type="match status" value="1"/>
</dbReference>
<dbReference type="Gene3D" id="3.20.20.80">
    <property type="entry name" value="Glycosidases"/>
    <property type="match status" value="1"/>
</dbReference>
<evidence type="ECO:0000256" key="2">
    <source>
        <dbReference type="ARBA" id="ARBA00005940"/>
    </source>
</evidence>
<gene>
    <name evidence="9" type="ORF">SAMN04489730_5862</name>
</gene>
<dbReference type="EC" id="3.2.1.23" evidence="3"/>
<accession>A0A1K1SK15</accession>
<dbReference type="SUPFAM" id="SSF51445">
    <property type="entry name" value="(Trans)glycosidases"/>
    <property type="match status" value="1"/>
</dbReference>
<dbReference type="InterPro" id="IPR013529">
    <property type="entry name" value="Glyco_hydro_42_N"/>
</dbReference>
<proteinExistence type="inferred from homology"/>
<dbReference type="SUPFAM" id="SSF52317">
    <property type="entry name" value="Class I glutamine amidotransferase-like"/>
    <property type="match status" value="1"/>
</dbReference>
<dbReference type="GO" id="GO:0006012">
    <property type="term" value="P:galactose metabolic process"/>
    <property type="evidence" value="ECO:0007669"/>
    <property type="project" value="InterPro"/>
</dbReference>
<dbReference type="PANTHER" id="PTHR36447:SF1">
    <property type="entry name" value="BETA-GALACTOSIDASE GANA"/>
    <property type="match status" value="1"/>
</dbReference>
<evidence type="ECO:0000313" key="9">
    <source>
        <dbReference type="EMBL" id="SFW84415.1"/>
    </source>
</evidence>
<comment type="catalytic activity">
    <reaction evidence="1">
        <text>Hydrolysis of terminal non-reducing beta-D-galactose residues in beta-D-galactosides.</text>
        <dbReference type="EC" id="3.2.1.23"/>
    </reaction>
</comment>
<dbReference type="Pfam" id="PF08533">
    <property type="entry name" value="Glyco_hydro_42C"/>
    <property type="match status" value="1"/>
</dbReference>
<evidence type="ECO:0000256" key="1">
    <source>
        <dbReference type="ARBA" id="ARBA00001412"/>
    </source>
</evidence>
<dbReference type="InterPro" id="IPR029062">
    <property type="entry name" value="Class_I_gatase-like"/>
</dbReference>
<dbReference type="EMBL" id="FPJG01000006">
    <property type="protein sequence ID" value="SFW84415.1"/>
    <property type="molecule type" value="Genomic_DNA"/>
</dbReference>
<evidence type="ECO:0000259" key="7">
    <source>
        <dbReference type="Pfam" id="PF08532"/>
    </source>
</evidence>
<dbReference type="Gene3D" id="2.60.40.1180">
    <property type="entry name" value="Golgi alpha-mannosidase II"/>
    <property type="match status" value="1"/>
</dbReference>
<keyword evidence="5" id="KW-0326">Glycosidase</keyword>
<dbReference type="InterPro" id="IPR003476">
    <property type="entry name" value="Glyco_hydro_42"/>
</dbReference>
<dbReference type="Proteomes" id="UP000182740">
    <property type="component" value="Unassembled WGS sequence"/>
</dbReference>
<keyword evidence="4" id="KW-0378">Hydrolase</keyword>
<evidence type="ECO:0000256" key="3">
    <source>
        <dbReference type="ARBA" id="ARBA00012756"/>
    </source>
</evidence>
<name>A0A1K1SK15_9PSEU</name>
<comment type="similarity">
    <text evidence="2">Belongs to the glycosyl hydrolase 42 family.</text>
</comment>
<feature type="domain" description="Beta-galactosidase trimerisation" evidence="7">
    <location>
        <begin position="159"/>
        <end position="357"/>
    </location>
</feature>
<dbReference type="GO" id="GO:0009341">
    <property type="term" value="C:beta-galactosidase complex"/>
    <property type="evidence" value="ECO:0007669"/>
    <property type="project" value="InterPro"/>
</dbReference>
<sequence length="425" mass="46075">MLRRVTPDVPITTNFVGLVQKALDWHTWTPHEDVVSLDSYPDPGDPRAHVEAAFAYDLVRSAKDRPWLLLEQAPSAVNWRPRNSPKPPGAMRLGSWQAIAQGADAVLFFQWRQTAGGAEKFHSAMVPHGGRDTRTFRETAALGRELARVPELAGTRVRADVALLHDWPSWCGLELDSHPARLDQLETHLAHYAPLFDANITCDVVHPSRDLTRYRLVVVPNLYLMEQATADNLRAYVRAGGHLVVSYFTGIVDGCDRAYLGGHPAPLRDVLGLRVDEFWPLDEPVELEFADGTPDAGTIWADWIEPEGAEAVASFVSGEPAGRPAITRHAFGDGVAWYLGTRPGLAALLGRVTAEAGVTPVLAAPPGVQAVVRHGAESAYLILLNHGTEPVTVDLPSAAPDLLTDPSRPVGAVRLAPRGVAVLKG</sequence>
<dbReference type="AlphaFoldDB" id="A0A1K1SK15"/>
<evidence type="ECO:0000256" key="4">
    <source>
        <dbReference type="ARBA" id="ARBA00022801"/>
    </source>
</evidence>
<organism evidence="9 10">
    <name type="scientific">Amycolatopsis australiensis</name>
    <dbReference type="NCBI Taxonomy" id="546364"/>
    <lineage>
        <taxon>Bacteria</taxon>
        <taxon>Bacillati</taxon>
        <taxon>Actinomycetota</taxon>
        <taxon>Actinomycetes</taxon>
        <taxon>Pseudonocardiales</taxon>
        <taxon>Pseudonocardiaceae</taxon>
        <taxon>Amycolatopsis</taxon>
    </lineage>
</organism>
<feature type="domain" description="Beta-galactosidase C-terminal" evidence="8">
    <location>
        <begin position="367"/>
        <end position="424"/>
    </location>
</feature>
<protein>
    <recommendedName>
        <fullName evidence="3">beta-galactosidase</fullName>
        <ecNumber evidence="3">3.2.1.23</ecNumber>
    </recommendedName>
</protein>
<dbReference type="PANTHER" id="PTHR36447">
    <property type="entry name" value="BETA-GALACTOSIDASE GANA"/>
    <property type="match status" value="1"/>
</dbReference>
<keyword evidence="10" id="KW-1185">Reference proteome</keyword>
<evidence type="ECO:0000259" key="8">
    <source>
        <dbReference type="Pfam" id="PF08533"/>
    </source>
</evidence>
<evidence type="ECO:0000256" key="5">
    <source>
        <dbReference type="ARBA" id="ARBA00023295"/>
    </source>
</evidence>
<dbReference type="InterPro" id="IPR017853">
    <property type="entry name" value="GH"/>
</dbReference>
<reference evidence="10" key="1">
    <citation type="submission" date="2016-11" db="EMBL/GenBank/DDBJ databases">
        <authorList>
            <person name="Varghese N."/>
            <person name="Submissions S."/>
        </authorList>
    </citation>
    <scope>NUCLEOTIDE SEQUENCE [LARGE SCALE GENOMIC DNA]</scope>
    <source>
        <strain evidence="10">DSM 44671</strain>
    </source>
</reference>
<dbReference type="GO" id="GO:0004565">
    <property type="term" value="F:beta-galactosidase activity"/>
    <property type="evidence" value="ECO:0007669"/>
    <property type="project" value="UniProtKB-EC"/>
</dbReference>
<dbReference type="Pfam" id="PF08532">
    <property type="entry name" value="Glyco_hydro_42M"/>
    <property type="match status" value="1"/>
</dbReference>
<dbReference type="STRING" id="546364.SAMN04489730_5862"/>
<dbReference type="Pfam" id="PF02449">
    <property type="entry name" value="Glyco_hydro_42"/>
    <property type="match status" value="1"/>
</dbReference>
<dbReference type="InterPro" id="IPR013780">
    <property type="entry name" value="Glyco_hydro_b"/>
</dbReference>
<dbReference type="RefSeq" id="WP_245805138.1">
    <property type="nucleotide sequence ID" value="NZ_FPJG01000006.1"/>
</dbReference>
<evidence type="ECO:0000259" key="6">
    <source>
        <dbReference type="Pfam" id="PF02449"/>
    </source>
</evidence>
<dbReference type="InterPro" id="IPR013738">
    <property type="entry name" value="Beta_galactosidase_Trimer"/>
</dbReference>
<feature type="domain" description="Glycoside hydrolase family 42 N-terminal" evidence="6">
    <location>
        <begin position="2"/>
        <end position="148"/>
    </location>
</feature>
<evidence type="ECO:0000313" key="10">
    <source>
        <dbReference type="Proteomes" id="UP000182740"/>
    </source>
</evidence>